<protein>
    <submittedName>
        <fullName evidence="2">Uncharacterized protein</fullName>
    </submittedName>
</protein>
<dbReference type="AlphaFoldDB" id="A0A8J2W7E4"/>
<dbReference type="Proteomes" id="UP000789390">
    <property type="component" value="Unassembled WGS sequence"/>
</dbReference>
<proteinExistence type="predicted"/>
<evidence type="ECO:0000256" key="1">
    <source>
        <dbReference type="SAM" id="MobiDB-lite"/>
    </source>
</evidence>
<feature type="compositionally biased region" description="Low complexity" evidence="1">
    <location>
        <begin position="25"/>
        <end position="41"/>
    </location>
</feature>
<keyword evidence="3" id="KW-1185">Reference proteome</keyword>
<accession>A0A8J2W7E4</accession>
<dbReference type="OrthoDB" id="6366535at2759"/>
<reference evidence="2" key="1">
    <citation type="submission" date="2021-11" db="EMBL/GenBank/DDBJ databases">
        <authorList>
            <person name="Schell T."/>
        </authorList>
    </citation>
    <scope>NUCLEOTIDE SEQUENCE</scope>
    <source>
        <strain evidence="2">M5</strain>
    </source>
</reference>
<sequence length="294" mass="31412">MVLSVIFNAGAVPLSLEEQIHYYPSSSTSNQSSSAAQSSSSPVNPEYVRDLEELVVELSGVFATYIHQNPPPSSPISLADMYHQRTNTCRSSPSGLLPDVIPKLNSSNKWNYSSPSPSGEDLRMRRGMPPIRCRLDSVGSSVPSATSSTVSTPTSATSFFSSSAATSPMAFDLLPSPTTTSSTVSFFADYPPLSSDISDHRTTTSIADLDTSLPVDATDAADASAADWRQVGRDLRGIADHFASTRRSQNSATGCQQWSLLSAVLSSRPLVSAGPLVSALAVYLWWKLVRRLTA</sequence>
<gene>
    <name evidence="2" type="ORF">DGAL_LOCUS11399</name>
</gene>
<evidence type="ECO:0000313" key="2">
    <source>
        <dbReference type="EMBL" id="CAH0108034.1"/>
    </source>
</evidence>
<feature type="region of interest" description="Disordered" evidence="1">
    <location>
        <begin position="24"/>
        <end position="44"/>
    </location>
</feature>
<evidence type="ECO:0000313" key="3">
    <source>
        <dbReference type="Proteomes" id="UP000789390"/>
    </source>
</evidence>
<comment type="caution">
    <text evidence="2">The sequence shown here is derived from an EMBL/GenBank/DDBJ whole genome shotgun (WGS) entry which is preliminary data.</text>
</comment>
<name>A0A8J2W7E4_9CRUS</name>
<dbReference type="EMBL" id="CAKKLH010000281">
    <property type="protein sequence ID" value="CAH0108034.1"/>
    <property type="molecule type" value="Genomic_DNA"/>
</dbReference>
<organism evidence="2 3">
    <name type="scientific">Daphnia galeata</name>
    <dbReference type="NCBI Taxonomy" id="27404"/>
    <lineage>
        <taxon>Eukaryota</taxon>
        <taxon>Metazoa</taxon>
        <taxon>Ecdysozoa</taxon>
        <taxon>Arthropoda</taxon>
        <taxon>Crustacea</taxon>
        <taxon>Branchiopoda</taxon>
        <taxon>Diplostraca</taxon>
        <taxon>Cladocera</taxon>
        <taxon>Anomopoda</taxon>
        <taxon>Daphniidae</taxon>
        <taxon>Daphnia</taxon>
    </lineage>
</organism>